<dbReference type="PANTHER" id="PTHR30570">
    <property type="entry name" value="PERIPLASMIC PHOSPHATE BINDING COMPONENT OF PHOSPHATE ABC TRANSPORTER"/>
    <property type="match status" value="1"/>
</dbReference>
<name>A0A3N6NW25_9CYAN</name>
<comment type="caution">
    <text evidence="4">The sequence shown here is derived from an EMBL/GenBank/DDBJ whole genome shotgun (WGS) entry which is preliminary data.</text>
</comment>
<protein>
    <submittedName>
        <fullName evidence="4">Phosphate ABC transporter substrate-binding protein</fullName>
    </submittedName>
</protein>
<sequence length="303" mass="33516">MAKNNAPPVIFFILLFFLLAGGGYWFLLNQNRPDTNNNIVNNPSKKLSIPEPANQIVSNLDTSLPNPNILAMDGSVTMVKLIKLMENAYEQKYPNIPITYGVPEGRPNGSNQGIKNLLENRVQIAAISRTLRPEESSQSNIKLIPIAKDALAVVVGINNPYKGSLTLDQLKDIYQGKIINWSEVGGDDLPIKVINRSPKSGSYNFFQDVVLLGESFLPDSSNFITYQRDVTTPILRELNNNGISYTTVAQAKNQTTVRIMPINDISPVDKTTPNNDNYPLNRSVFLAVPNQTSLAVKNFLELA</sequence>
<organism evidence="4 5">
    <name type="scientific">Okeania hirsuta</name>
    <dbReference type="NCBI Taxonomy" id="1458930"/>
    <lineage>
        <taxon>Bacteria</taxon>
        <taxon>Bacillati</taxon>
        <taxon>Cyanobacteriota</taxon>
        <taxon>Cyanophyceae</taxon>
        <taxon>Oscillatoriophycideae</taxon>
        <taxon>Oscillatoriales</taxon>
        <taxon>Microcoleaceae</taxon>
        <taxon>Okeania</taxon>
    </lineage>
</organism>
<dbReference type="AlphaFoldDB" id="A0A3N6NW25"/>
<dbReference type="InterPro" id="IPR050811">
    <property type="entry name" value="Phosphate_ABC_transporter"/>
</dbReference>
<dbReference type="Proteomes" id="UP000269154">
    <property type="component" value="Unassembled WGS sequence"/>
</dbReference>
<keyword evidence="1" id="KW-0732">Signal</keyword>
<evidence type="ECO:0000313" key="4">
    <source>
        <dbReference type="EMBL" id="RQH36354.1"/>
    </source>
</evidence>
<keyword evidence="2" id="KW-1133">Transmembrane helix</keyword>
<proteinExistence type="predicted"/>
<keyword evidence="2" id="KW-0812">Transmembrane</keyword>
<reference evidence="4 5" key="1">
    <citation type="journal article" date="2018" name="ACS Chem. Biol.">
        <title>Ketoreductase domain dysfunction expands chemodiversity: malyngamide biosynthesis in the cyanobacterium Okeania hirsuta.</title>
        <authorList>
            <person name="Moss N.A."/>
            <person name="Leao T."/>
            <person name="Rankin M."/>
            <person name="McCullough T.M."/>
            <person name="Qu P."/>
            <person name="Korobeynikov A."/>
            <person name="Smith J.L."/>
            <person name="Gerwick L."/>
            <person name="Gerwick W.H."/>
        </authorList>
    </citation>
    <scope>NUCLEOTIDE SEQUENCE [LARGE SCALE GENOMIC DNA]</scope>
    <source>
        <strain evidence="4 5">PAB10Feb10-1</strain>
    </source>
</reference>
<evidence type="ECO:0000313" key="5">
    <source>
        <dbReference type="Proteomes" id="UP000269154"/>
    </source>
</evidence>
<dbReference type="Pfam" id="PF12849">
    <property type="entry name" value="PBP_like_2"/>
    <property type="match status" value="1"/>
</dbReference>
<dbReference type="EMBL" id="RCBY01000118">
    <property type="protein sequence ID" value="RQH36354.1"/>
    <property type="molecule type" value="Genomic_DNA"/>
</dbReference>
<gene>
    <name evidence="4" type="ORF">D5R40_19325</name>
</gene>
<feature type="domain" description="PBP" evidence="3">
    <location>
        <begin position="67"/>
        <end position="301"/>
    </location>
</feature>
<keyword evidence="2" id="KW-0472">Membrane</keyword>
<dbReference type="Gene3D" id="3.40.190.10">
    <property type="entry name" value="Periplasmic binding protein-like II"/>
    <property type="match status" value="2"/>
</dbReference>
<dbReference type="RefSeq" id="WP_124146513.1">
    <property type="nucleotide sequence ID" value="NZ_CAWOKI010000165.1"/>
</dbReference>
<dbReference type="PANTHER" id="PTHR30570:SF1">
    <property type="entry name" value="PHOSPHATE-BINDING PROTEIN PSTS"/>
    <property type="match status" value="1"/>
</dbReference>
<evidence type="ECO:0000256" key="2">
    <source>
        <dbReference type="SAM" id="Phobius"/>
    </source>
</evidence>
<accession>A0A3N6NW25</accession>
<dbReference type="InterPro" id="IPR024370">
    <property type="entry name" value="PBP_domain"/>
</dbReference>
<dbReference type="SUPFAM" id="SSF53850">
    <property type="entry name" value="Periplasmic binding protein-like II"/>
    <property type="match status" value="1"/>
</dbReference>
<feature type="transmembrane region" description="Helical" evidence="2">
    <location>
        <begin position="9"/>
        <end position="28"/>
    </location>
</feature>
<evidence type="ECO:0000256" key="1">
    <source>
        <dbReference type="ARBA" id="ARBA00022729"/>
    </source>
</evidence>
<keyword evidence="5" id="KW-1185">Reference proteome</keyword>
<evidence type="ECO:0000259" key="3">
    <source>
        <dbReference type="Pfam" id="PF12849"/>
    </source>
</evidence>
<dbReference type="OrthoDB" id="454818at2"/>